<organism evidence="11 12">
    <name type="scientific">Nonomuraea pusilla</name>
    <dbReference type="NCBI Taxonomy" id="46177"/>
    <lineage>
        <taxon>Bacteria</taxon>
        <taxon>Bacillati</taxon>
        <taxon>Actinomycetota</taxon>
        <taxon>Actinomycetes</taxon>
        <taxon>Streptosporangiales</taxon>
        <taxon>Streptosporangiaceae</taxon>
        <taxon>Nonomuraea</taxon>
    </lineage>
</organism>
<evidence type="ECO:0000256" key="3">
    <source>
        <dbReference type="ARBA" id="ARBA00022679"/>
    </source>
</evidence>
<evidence type="ECO:0000256" key="9">
    <source>
        <dbReference type="SAM" id="Phobius"/>
    </source>
</evidence>
<evidence type="ECO:0000256" key="1">
    <source>
        <dbReference type="ARBA" id="ARBA00012513"/>
    </source>
</evidence>
<evidence type="ECO:0000256" key="8">
    <source>
        <dbReference type="SAM" id="MobiDB-lite"/>
    </source>
</evidence>
<dbReference type="FunFam" id="1.10.510.10:FF:000021">
    <property type="entry name" value="Serine/threonine protein kinase"/>
    <property type="match status" value="1"/>
</dbReference>
<dbReference type="InterPro" id="IPR000719">
    <property type="entry name" value="Prot_kinase_dom"/>
</dbReference>
<dbReference type="Gene3D" id="1.10.510.10">
    <property type="entry name" value="Transferase(Phosphotransferase) domain 1"/>
    <property type="match status" value="1"/>
</dbReference>
<feature type="transmembrane region" description="Helical" evidence="9">
    <location>
        <begin position="433"/>
        <end position="455"/>
    </location>
</feature>
<sequence>MPGIQVAVIAGRYQLVELIGRGGMGEVWRGLDRHTGVPVAVKLLNPLVSGIAAHERFAREARAAAQVVHPNVVALLDVGHDDQRRFLVMELLTGHNLADELAARGPLPVPEACALLAQAAAGLAAAHRAGVVHRDVKPANLHLTSDRTLKVVDFGLAHLAGEAARLTAVGTVVGTAAYLAPEQIEGSGGHACDVYALGCVAYELLCGQPPFTGAAPQVMYQHLHHGPVPPSRHRADIPAELERLVMAMLAKNPSHRPATADQAAHHFATYAQHRPQGEPGAGGGRAPVQDGSDSTLPVLPPLTGSAAPPPPNRPDAQTTVLPSVAGPGAPGPGAWTGGAPSTGPWTGGAPSTGHPPARTPSPPPPGPGLPTGGGPLPPPPGPGIPPGGASRAGDTAILEAVPPEPPAPPGPAMTPPPGTDADRDAGRRQRRRVLLHLALAAVGAAIITLLSALLFSSASDEEKKTTTGSSSAVGAARPSPSTTSSRPAARRTPRPGATPSTPRATSAGQDRRTWLVNLDQAVDAQQRIGNIDPDVARKAHEKIRKAAEKLVEGDAEDAGEKIEELTRDLREAWRKGELRDGPLVDFLARAGLDVTQDPWRGRHDRKHGPR</sequence>
<keyword evidence="3" id="KW-0808">Transferase</keyword>
<keyword evidence="9" id="KW-0472">Membrane</keyword>
<dbReference type="RefSeq" id="WP_091104487.1">
    <property type="nucleotide sequence ID" value="NZ_FOBF01000020.1"/>
</dbReference>
<dbReference type="PROSITE" id="PS50011">
    <property type="entry name" value="PROTEIN_KINASE_DOM"/>
    <property type="match status" value="1"/>
</dbReference>
<name>A0A1H8D1V9_9ACTN</name>
<dbReference type="SUPFAM" id="SSF56112">
    <property type="entry name" value="Protein kinase-like (PK-like)"/>
    <property type="match status" value="1"/>
</dbReference>
<feature type="compositionally biased region" description="Pro residues" evidence="8">
    <location>
        <begin position="357"/>
        <end position="368"/>
    </location>
</feature>
<dbReference type="STRING" id="46177.SAMN05660976_06641"/>
<feature type="region of interest" description="Disordered" evidence="8">
    <location>
        <begin position="273"/>
        <end position="427"/>
    </location>
</feature>
<dbReference type="AlphaFoldDB" id="A0A1H8D1V9"/>
<feature type="compositionally biased region" description="Pro residues" evidence="8">
    <location>
        <begin position="402"/>
        <end position="418"/>
    </location>
</feature>
<evidence type="ECO:0000313" key="11">
    <source>
        <dbReference type="EMBL" id="SEN01411.1"/>
    </source>
</evidence>
<dbReference type="Gene3D" id="3.30.200.20">
    <property type="entry name" value="Phosphorylase Kinase, domain 1"/>
    <property type="match status" value="1"/>
</dbReference>
<gene>
    <name evidence="11" type="ORF">SAMN05660976_06641</name>
</gene>
<dbReference type="OrthoDB" id="9762169at2"/>
<evidence type="ECO:0000256" key="4">
    <source>
        <dbReference type="ARBA" id="ARBA00022741"/>
    </source>
</evidence>
<dbReference type="PANTHER" id="PTHR43289">
    <property type="entry name" value="MITOGEN-ACTIVATED PROTEIN KINASE KINASE KINASE 20-RELATED"/>
    <property type="match status" value="1"/>
</dbReference>
<dbReference type="CDD" id="cd14014">
    <property type="entry name" value="STKc_PknB_like"/>
    <property type="match status" value="1"/>
</dbReference>
<keyword evidence="6 7" id="KW-0067">ATP-binding</keyword>
<feature type="binding site" evidence="7">
    <location>
        <position position="42"/>
    </location>
    <ligand>
        <name>ATP</name>
        <dbReference type="ChEBI" id="CHEBI:30616"/>
    </ligand>
</feature>
<keyword evidence="5 11" id="KW-0418">Kinase</keyword>
<proteinExistence type="predicted"/>
<evidence type="ECO:0000256" key="2">
    <source>
        <dbReference type="ARBA" id="ARBA00022527"/>
    </source>
</evidence>
<keyword evidence="9" id="KW-1133">Transmembrane helix</keyword>
<dbReference type="EC" id="2.7.11.1" evidence="1"/>
<dbReference type="GO" id="GO:0005524">
    <property type="term" value="F:ATP binding"/>
    <property type="evidence" value="ECO:0007669"/>
    <property type="project" value="UniProtKB-UniRule"/>
</dbReference>
<dbReference type="PANTHER" id="PTHR43289:SF6">
    <property type="entry name" value="SERINE_THREONINE-PROTEIN KINASE NEKL-3"/>
    <property type="match status" value="1"/>
</dbReference>
<evidence type="ECO:0000256" key="6">
    <source>
        <dbReference type="ARBA" id="ARBA00022840"/>
    </source>
</evidence>
<dbReference type="Pfam" id="PF00069">
    <property type="entry name" value="Pkinase"/>
    <property type="match status" value="1"/>
</dbReference>
<dbReference type="InterPro" id="IPR017441">
    <property type="entry name" value="Protein_kinase_ATP_BS"/>
</dbReference>
<dbReference type="EMBL" id="FOBF01000020">
    <property type="protein sequence ID" value="SEN01411.1"/>
    <property type="molecule type" value="Genomic_DNA"/>
</dbReference>
<keyword evidence="9" id="KW-0812">Transmembrane</keyword>
<reference evidence="11 12" key="1">
    <citation type="submission" date="2016-10" db="EMBL/GenBank/DDBJ databases">
        <authorList>
            <person name="de Groot N.N."/>
        </authorList>
    </citation>
    <scope>NUCLEOTIDE SEQUENCE [LARGE SCALE GENOMIC DNA]</scope>
    <source>
        <strain evidence="11 12">DSM 43357</strain>
    </source>
</reference>
<feature type="compositionally biased region" description="Pro residues" evidence="8">
    <location>
        <begin position="375"/>
        <end position="385"/>
    </location>
</feature>
<dbReference type="PROSITE" id="PS00107">
    <property type="entry name" value="PROTEIN_KINASE_ATP"/>
    <property type="match status" value="1"/>
</dbReference>
<feature type="compositionally biased region" description="Low complexity" evidence="8">
    <location>
        <begin position="474"/>
        <end position="487"/>
    </location>
</feature>
<keyword evidence="4 7" id="KW-0547">Nucleotide-binding</keyword>
<protein>
    <recommendedName>
        <fullName evidence="1">non-specific serine/threonine protein kinase</fullName>
        <ecNumber evidence="1">2.7.11.1</ecNumber>
    </recommendedName>
</protein>
<dbReference type="GO" id="GO:0004674">
    <property type="term" value="F:protein serine/threonine kinase activity"/>
    <property type="evidence" value="ECO:0007669"/>
    <property type="project" value="UniProtKB-KW"/>
</dbReference>
<keyword evidence="12" id="KW-1185">Reference proteome</keyword>
<feature type="domain" description="Protein kinase" evidence="10">
    <location>
        <begin position="13"/>
        <end position="268"/>
    </location>
</feature>
<evidence type="ECO:0000259" key="10">
    <source>
        <dbReference type="PROSITE" id="PS50011"/>
    </source>
</evidence>
<feature type="region of interest" description="Disordered" evidence="8">
    <location>
        <begin position="462"/>
        <end position="516"/>
    </location>
</feature>
<dbReference type="SMART" id="SM00220">
    <property type="entry name" value="S_TKc"/>
    <property type="match status" value="1"/>
</dbReference>
<keyword evidence="2 11" id="KW-0723">Serine/threonine-protein kinase</keyword>
<evidence type="ECO:0000256" key="7">
    <source>
        <dbReference type="PROSITE-ProRule" id="PRU10141"/>
    </source>
</evidence>
<dbReference type="InterPro" id="IPR011009">
    <property type="entry name" value="Kinase-like_dom_sf"/>
</dbReference>
<evidence type="ECO:0000256" key="5">
    <source>
        <dbReference type="ARBA" id="ARBA00022777"/>
    </source>
</evidence>
<evidence type="ECO:0000313" key="12">
    <source>
        <dbReference type="Proteomes" id="UP000198953"/>
    </source>
</evidence>
<dbReference type="Proteomes" id="UP000198953">
    <property type="component" value="Unassembled WGS sequence"/>
</dbReference>
<accession>A0A1H8D1V9</accession>
<feature type="compositionally biased region" description="Low complexity" evidence="8">
    <location>
        <begin position="494"/>
        <end position="508"/>
    </location>
</feature>